<proteinExistence type="predicted"/>
<reference evidence="1 2" key="1">
    <citation type="submission" date="2024-01" db="EMBL/GenBank/DDBJ databases">
        <title>Seven novel Bacillus-like species.</title>
        <authorList>
            <person name="Liu G."/>
        </authorList>
    </citation>
    <scope>NUCLEOTIDE SEQUENCE [LARGE SCALE GENOMIC DNA]</scope>
    <source>
        <strain evidence="1 2">FJAT-51614</strain>
    </source>
</reference>
<organism evidence="1 2">
    <name type="scientific">Psychrobacillus mangrovi</name>
    <dbReference type="NCBI Taxonomy" id="3117745"/>
    <lineage>
        <taxon>Bacteria</taxon>
        <taxon>Bacillati</taxon>
        <taxon>Bacillota</taxon>
        <taxon>Bacilli</taxon>
        <taxon>Bacillales</taxon>
        <taxon>Bacillaceae</taxon>
        <taxon>Psychrobacillus</taxon>
    </lineage>
</organism>
<gene>
    <name evidence="1" type="ORF">WAX74_20000</name>
</gene>
<dbReference type="EMBL" id="JBAWSY010000031">
    <property type="protein sequence ID" value="MEI4771887.1"/>
    <property type="molecule type" value="Genomic_DNA"/>
</dbReference>
<dbReference type="Proteomes" id="UP001364890">
    <property type="component" value="Unassembled WGS sequence"/>
</dbReference>
<evidence type="ECO:0000313" key="2">
    <source>
        <dbReference type="Proteomes" id="UP001364890"/>
    </source>
</evidence>
<keyword evidence="2" id="KW-1185">Reference proteome</keyword>
<evidence type="ECO:0000313" key="1">
    <source>
        <dbReference type="EMBL" id="MEI4771887.1"/>
    </source>
</evidence>
<sequence length="117" mass="13441">MKMEDVTNGQAVEVETLPDMDKEEVVSVTPLTVLDSQGVSYLTTEEYLQTPSGLPIYKTELFYTDLDELQQQPDFFEFTKDVEGHLYKGTLKLYRADKQDDDSWKAMYSGIISRVEL</sequence>
<name>A0ABU8FA52_9BACI</name>
<protein>
    <submittedName>
        <fullName evidence="1">Uncharacterized protein</fullName>
    </submittedName>
</protein>
<comment type="caution">
    <text evidence="1">The sequence shown here is derived from an EMBL/GenBank/DDBJ whole genome shotgun (WGS) entry which is preliminary data.</text>
</comment>
<accession>A0ABU8FA52</accession>